<feature type="transmembrane region" description="Helical" evidence="1">
    <location>
        <begin position="95"/>
        <end position="115"/>
    </location>
</feature>
<accession>A0A3N4N5W3</accession>
<feature type="transmembrane region" description="Helical" evidence="1">
    <location>
        <begin position="6"/>
        <end position="28"/>
    </location>
</feature>
<dbReference type="EMBL" id="RMVG01000045">
    <property type="protein sequence ID" value="RPD91682.1"/>
    <property type="molecule type" value="Genomic_DNA"/>
</dbReference>
<gene>
    <name evidence="2" type="ORF">BBB56_23285</name>
</gene>
<keyword evidence="1" id="KW-0472">Membrane</keyword>
<keyword evidence="1" id="KW-0812">Transmembrane</keyword>
<proteinExistence type="predicted"/>
<comment type="caution">
    <text evidence="2">The sequence shown here is derived from an EMBL/GenBank/DDBJ whole genome shotgun (WGS) entry which is preliminary data.</text>
</comment>
<dbReference type="RefSeq" id="WP_123803244.1">
    <property type="nucleotide sequence ID" value="NZ_RMVG01000045.1"/>
</dbReference>
<name>A0A3N4N5W3_9GAMM</name>
<evidence type="ECO:0000313" key="3">
    <source>
        <dbReference type="Proteomes" id="UP000281332"/>
    </source>
</evidence>
<organism evidence="2 3">
    <name type="scientific">Candidatus Pantoea deserta</name>
    <dbReference type="NCBI Taxonomy" id="1869313"/>
    <lineage>
        <taxon>Bacteria</taxon>
        <taxon>Pseudomonadati</taxon>
        <taxon>Pseudomonadota</taxon>
        <taxon>Gammaproteobacteria</taxon>
        <taxon>Enterobacterales</taxon>
        <taxon>Erwiniaceae</taxon>
        <taxon>Pantoea</taxon>
    </lineage>
</organism>
<dbReference type="Proteomes" id="UP000281332">
    <property type="component" value="Unassembled WGS sequence"/>
</dbReference>
<reference evidence="2 3" key="1">
    <citation type="submission" date="2018-11" db="EMBL/GenBank/DDBJ databases">
        <title>Whole genome sequencing of Pantoea sp. RIT388.</title>
        <authorList>
            <person name="Gan H.M."/>
            <person name="Hudson A.O."/>
        </authorList>
    </citation>
    <scope>NUCLEOTIDE SEQUENCE [LARGE SCALE GENOMIC DNA]</scope>
    <source>
        <strain evidence="2 3">RIT388</strain>
    </source>
</reference>
<sequence length="121" mass="13659">MDYTFWLIALFTVVDLWVLMTARSIDFGKSDSFGNKTRLGKWLKRNMRLDYVAAGCWMMLAPNFLRLVFTVLMYANPEGYSVSDAMKEAGLIVQALLMICGLFTLVVAFLSGGIAEARRRS</sequence>
<evidence type="ECO:0000313" key="2">
    <source>
        <dbReference type="EMBL" id="RPD91682.1"/>
    </source>
</evidence>
<feature type="transmembrane region" description="Helical" evidence="1">
    <location>
        <begin position="49"/>
        <end position="75"/>
    </location>
</feature>
<protein>
    <submittedName>
        <fullName evidence="2">Uncharacterized protein</fullName>
    </submittedName>
</protein>
<keyword evidence="3" id="KW-1185">Reference proteome</keyword>
<keyword evidence="1" id="KW-1133">Transmembrane helix</keyword>
<evidence type="ECO:0000256" key="1">
    <source>
        <dbReference type="SAM" id="Phobius"/>
    </source>
</evidence>
<dbReference type="AlphaFoldDB" id="A0A3N4N5W3"/>